<keyword evidence="7" id="KW-0970">Cilium biogenesis/degradation</keyword>
<evidence type="ECO:0000256" key="2">
    <source>
        <dbReference type="ARBA" id="ARBA00004607"/>
    </source>
</evidence>
<dbReference type="InterPro" id="IPR051570">
    <property type="entry name" value="TBC1_cilium_biogenesis"/>
</dbReference>
<comment type="subcellular location">
    <subcellularLocation>
        <location evidence="1">Cytoplasm</location>
        <location evidence="1">Cytoskeleton</location>
        <location evidence="1">Cilium basal body</location>
    </subcellularLocation>
    <subcellularLocation>
        <location evidence="2">Cytoplasm</location>
        <location evidence="2">Cytoskeleton</location>
        <location evidence="2">Microtubule organizing center</location>
        <location evidence="2">Centrosome</location>
        <location evidence="2">Centriolar satellite</location>
    </subcellularLocation>
</comment>
<dbReference type="Pfam" id="PF00566">
    <property type="entry name" value="RabGAP-TBC"/>
    <property type="match status" value="1"/>
</dbReference>
<dbReference type="GO" id="GO:0060090">
    <property type="term" value="F:molecular adaptor activity"/>
    <property type="evidence" value="ECO:0007669"/>
    <property type="project" value="UniProtKB-ARBA"/>
</dbReference>
<keyword evidence="14" id="KW-1185">Reference proteome</keyword>
<dbReference type="InterPro" id="IPR001680">
    <property type="entry name" value="WD40_rpt"/>
</dbReference>
<keyword evidence="5" id="KW-0853">WD repeat</keyword>
<dbReference type="GO" id="GO:0034451">
    <property type="term" value="C:centriolar satellite"/>
    <property type="evidence" value="ECO:0007669"/>
    <property type="project" value="UniProtKB-SubCell"/>
</dbReference>
<dbReference type="PANTHER" id="PTHR19853:SF1">
    <property type="entry name" value="TBC1 DOMAIN FAMILY MEMBER 31"/>
    <property type="match status" value="1"/>
</dbReference>
<gene>
    <name evidence="15" type="primary">LOC113207288</name>
</gene>
<evidence type="ECO:0000256" key="10">
    <source>
        <dbReference type="ARBA" id="ARBA00023273"/>
    </source>
</evidence>
<evidence type="ECO:0000256" key="1">
    <source>
        <dbReference type="ARBA" id="ARBA00004120"/>
    </source>
</evidence>
<name>A0A6J1SFV2_FRAOC</name>
<evidence type="ECO:0000259" key="13">
    <source>
        <dbReference type="PROSITE" id="PS50086"/>
    </source>
</evidence>
<dbReference type="SMART" id="SM00320">
    <property type="entry name" value="WD40"/>
    <property type="match status" value="4"/>
</dbReference>
<dbReference type="Gene3D" id="1.10.472.80">
    <property type="entry name" value="Ypt/Rab-GAP domain of gyp1p, domain 3"/>
    <property type="match status" value="1"/>
</dbReference>
<feature type="domain" description="Rab-GAP TBC" evidence="13">
    <location>
        <begin position="409"/>
        <end position="584"/>
    </location>
</feature>
<dbReference type="Proteomes" id="UP000504606">
    <property type="component" value="Unplaced"/>
</dbReference>
<evidence type="ECO:0000256" key="11">
    <source>
        <dbReference type="ARBA" id="ARBA00034464"/>
    </source>
</evidence>
<dbReference type="GeneID" id="113207288"/>
<evidence type="ECO:0000256" key="8">
    <source>
        <dbReference type="ARBA" id="ARBA00023054"/>
    </source>
</evidence>
<keyword evidence="4" id="KW-0963">Cytoplasm</keyword>
<proteinExistence type="predicted"/>
<dbReference type="SUPFAM" id="SSF47923">
    <property type="entry name" value="Ypt/Rab-GAP domain of gyp1p"/>
    <property type="match status" value="1"/>
</dbReference>
<evidence type="ECO:0000256" key="3">
    <source>
        <dbReference type="ARBA" id="ARBA00014199"/>
    </source>
</evidence>
<keyword evidence="9" id="KW-0206">Cytoskeleton</keyword>
<keyword evidence="6" id="KW-0677">Repeat</keyword>
<evidence type="ECO:0000256" key="9">
    <source>
        <dbReference type="ARBA" id="ARBA00023212"/>
    </source>
</evidence>
<dbReference type="RefSeq" id="XP_026279573.2">
    <property type="nucleotide sequence ID" value="XM_026423788.2"/>
</dbReference>
<protein>
    <recommendedName>
        <fullName evidence="3">TBC1 domain family member 31</fullName>
    </recommendedName>
</protein>
<comment type="function">
    <text evidence="11">Molecular adapter which is involved in cilium biogenesis. Part of a functional complex including OFD1 a centriolar protein involved in cilium assembly. Could regulate the cAMP-dependent phosphorylation of OFD1, and its subsequent ubiquitination by PJA2 which ultimately leads to its proteasomal degradation.</text>
</comment>
<dbReference type="FunFam" id="1.10.472.80:FF:000022">
    <property type="entry name" value="TBC1 domain family, member 31"/>
    <property type="match status" value="1"/>
</dbReference>
<feature type="coiled-coil region" evidence="12">
    <location>
        <begin position="719"/>
        <end position="938"/>
    </location>
</feature>
<keyword evidence="8 12" id="KW-0175">Coiled coil</keyword>
<dbReference type="PROSITE" id="PS50086">
    <property type="entry name" value="TBC_RABGAP"/>
    <property type="match status" value="1"/>
</dbReference>
<dbReference type="AlphaFoldDB" id="A0A6J1SFV2"/>
<evidence type="ECO:0000256" key="5">
    <source>
        <dbReference type="ARBA" id="ARBA00022574"/>
    </source>
</evidence>
<evidence type="ECO:0000313" key="14">
    <source>
        <dbReference type="Proteomes" id="UP000504606"/>
    </source>
</evidence>
<sequence length="1006" mass="115275">MKSASDLQTPVFKQRYEKKVNRQDGLLLKVHHTTPGPTGDIRRTRFLLASFSSCDDLLALADHRGNLFIVDLGNCMFWPLGKDFSVSLLSFHPHKKAELLVGSKEQNLQILNVETNHQFGSLIGHTEPPTQVSFSSDGNFCLSVASCEGFIWDLRTLTQAHRLNLQHGMTIKQAVFMPVSDNILACFQDDAIHIWAFQSFQCVKQIVPDSWKGHSIQSIAFTRNGRAMVLGGVSQQLVIFAVDDWDAQEVLRLPDYVSEVKHLEFLPQAFDSGANQILMALTDSGSILLVDVARNNVTKSKTENNISSFTCSLSGKYVVCNTSFGEAKIFSGTQFLTSTMNCVDQESCIPDDEEKPIEISANPEQKFQPKKVTLKKKTKVRKKISEVNQQIEALLDVNRLRPILKEYLSYPDQYRCLIWRSILQLPGNKEPWKSLSEKPLHPSAQVLSEKNPIQNKVVLSCLQNVVSCLAHWSPVFGELPYLPHFLFPFVKVFHSDKFVCFEVAATIIVNWCQHWFEYLTFPPINILGMIENILVEHDSGLVDIFSHAGITTRQYAWSLLSTAFSEVLSSAQWMQLWDNIISNPPEFLLFAVVAYNICCRASLKTCSKKKDFEFFFRNQNPIDMRYFLKKSYELMETTPEQYHPKQYLKTFSPLPKGNYPVFSEFPKFLVNYQKEQRDAIRREEENILKEQHLVISQKLAREEILARERKARIQETRLLDAEKAANAALKAEESRLLEKRRQLAAFRRELRAQEEETLATARVEAMELQVKQRTAELDRLHHQLIEKAQQSGIDREGLNEEMHEQFSRLNAKKQDIKQHFEDYNLRQMAKPFIDNIVSSDELLHLKQQQQLLSEEIQKLRKESSNQGIKSVNIDMKMTELEILQQKVEVALARKAFYEQNVRLHAEDGPQEANNTAKLKTLENEFRELSQKLSSVRNLGNPNAKCKSEKAEGRLLDVNKPLICFEPSQSGASVPLRSSVYYQKEKCAVTSAMELRRSLLSNWNTSS</sequence>
<evidence type="ECO:0000256" key="4">
    <source>
        <dbReference type="ARBA" id="ARBA00022490"/>
    </source>
</evidence>
<dbReference type="InterPro" id="IPR000195">
    <property type="entry name" value="Rab-GAP-TBC_dom"/>
</dbReference>
<dbReference type="GO" id="GO:0060271">
    <property type="term" value="P:cilium assembly"/>
    <property type="evidence" value="ECO:0007669"/>
    <property type="project" value="UniProtKB-ARBA"/>
</dbReference>
<dbReference type="SUPFAM" id="SSF50978">
    <property type="entry name" value="WD40 repeat-like"/>
    <property type="match status" value="1"/>
</dbReference>
<dbReference type="OrthoDB" id="5578278at2759"/>
<evidence type="ECO:0000313" key="15">
    <source>
        <dbReference type="RefSeq" id="XP_026279573.2"/>
    </source>
</evidence>
<dbReference type="KEGG" id="foc:113207288"/>
<accession>A0A6J1SFV2</accession>
<evidence type="ECO:0000256" key="12">
    <source>
        <dbReference type="SAM" id="Coils"/>
    </source>
</evidence>
<evidence type="ECO:0000256" key="7">
    <source>
        <dbReference type="ARBA" id="ARBA00022794"/>
    </source>
</evidence>
<keyword evidence="10" id="KW-0966">Cell projection</keyword>
<dbReference type="PANTHER" id="PTHR19853">
    <property type="entry name" value="WD REPEAT CONTAINING PROTEIN 3 WDR3"/>
    <property type="match status" value="1"/>
</dbReference>
<dbReference type="InterPro" id="IPR035969">
    <property type="entry name" value="Rab-GAP_TBC_sf"/>
</dbReference>
<dbReference type="Gene3D" id="2.130.10.10">
    <property type="entry name" value="YVTN repeat-like/Quinoprotein amine dehydrogenase"/>
    <property type="match status" value="2"/>
</dbReference>
<reference evidence="15" key="1">
    <citation type="submission" date="2025-08" db="UniProtKB">
        <authorList>
            <consortium name="RefSeq"/>
        </authorList>
    </citation>
    <scope>IDENTIFICATION</scope>
    <source>
        <tissue evidence="15">Whole organism</tissue>
    </source>
</reference>
<organism evidence="14 15">
    <name type="scientific">Frankliniella occidentalis</name>
    <name type="common">Western flower thrips</name>
    <name type="synonym">Euthrips occidentalis</name>
    <dbReference type="NCBI Taxonomy" id="133901"/>
    <lineage>
        <taxon>Eukaryota</taxon>
        <taxon>Metazoa</taxon>
        <taxon>Ecdysozoa</taxon>
        <taxon>Arthropoda</taxon>
        <taxon>Hexapoda</taxon>
        <taxon>Insecta</taxon>
        <taxon>Pterygota</taxon>
        <taxon>Neoptera</taxon>
        <taxon>Paraneoptera</taxon>
        <taxon>Thysanoptera</taxon>
        <taxon>Terebrantia</taxon>
        <taxon>Thripoidea</taxon>
        <taxon>Thripidae</taxon>
        <taxon>Frankliniella</taxon>
    </lineage>
</organism>
<dbReference type="InterPro" id="IPR036322">
    <property type="entry name" value="WD40_repeat_dom_sf"/>
</dbReference>
<dbReference type="GO" id="GO:0036064">
    <property type="term" value="C:ciliary basal body"/>
    <property type="evidence" value="ECO:0007669"/>
    <property type="project" value="TreeGrafter"/>
</dbReference>
<dbReference type="InterPro" id="IPR015943">
    <property type="entry name" value="WD40/YVTN_repeat-like_dom_sf"/>
</dbReference>
<evidence type="ECO:0000256" key="6">
    <source>
        <dbReference type="ARBA" id="ARBA00022737"/>
    </source>
</evidence>